<organism evidence="1 2">
    <name type="scientific">Papaver somniferum</name>
    <name type="common">Opium poppy</name>
    <dbReference type="NCBI Taxonomy" id="3469"/>
    <lineage>
        <taxon>Eukaryota</taxon>
        <taxon>Viridiplantae</taxon>
        <taxon>Streptophyta</taxon>
        <taxon>Embryophyta</taxon>
        <taxon>Tracheophyta</taxon>
        <taxon>Spermatophyta</taxon>
        <taxon>Magnoliopsida</taxon>
        <taxon>Ranunculales</taxon>
        <taxon>Papaveraceae</taxon>
        <taxon>Papaveroideae</taxon>
        <taxon>Papaver</taxon>
    </lineage>
</organism>
<evidence type="ECO:0000313" key="1">
    <source>
        <dbReference type="EMBL" id="RZC44057.1"/>
    </source>
</evidence>
<dbReference type="EMBL" id="CM010715">
    <property type="protein sequence ID" value="RZC44057.1"/>
    <property type="molecule type" value="Genomic_DNA"/>
</dbReference>
<name>A0A4Y7I581_PAPSO</name>
<dbReference type="Proteomes" id="UP000316621">
    <property type="component" value="Chromosome 1"/>
</dbReference>
<keyword evidence="2" id="KW-1185">Reference proteome</keyword>
<protein>
    <submittedName>
        <fullName evidence="1">Uncharacterized protein</fullName>
    </submittedName>
</protein>
<reference evidence="1 2" key="1">
    <citation type="journal article" date="2018" name="Science">
        <title>The opium poppy genome and morphinan production.</title>
        <authorList>
            <person name="Guo L."/>
            <person name="Winzer T."/>
            <person name="Yang X."/>
            <person name="Li Y."/>
            <person name="Ning Z."/>
            <person name="He Z."/>
            <person name="Teodor R."/>
            <person name="Lu Y."/>
            <person name="Bowser T.A."/>
            <person name="Graham I.A."/>
            <person name="Ye K."/>
        </authorList>
    </citation>
    <scope>NUCLEOTIDE SEQUENCE [LARGE SCALE GENOMIC DNA]</scope>
    <source>
        <strain evidence="2">cv. HN1</strain>
        <tissue evidence="1">Leaves</tissue>
    </source>
</reference>
<accession>A0A4Y7I581</accession>
<evidence type="ECO:0000313" key="2">
    <source>
        <dbReference type="Proteomes" id="UP000316621"/>
    </source>
</evidence>
<sequence>MSSIPGEMCRESINLFARIWYAPLITSHFLILEGYDSVCELEDDAVNIEMEMISQFKYLDGLFFLEIPLYFCLQSFRIGAGYIFCDQGYQMNMQPSCAEAGFHIRIPPTVDPKLLVKRIFDE</sequence>
<dbReference type="Gramene" id="RZC44057">
    <property type="protein sequence ID" value="RZC44057"/>
    <property type="gene ID" value="C5167_037013"/>
</dbReference>
<gene>
    <name evidence="1" type="ORF">C5167_037013</name>
</gene>
<proteinExistence type="predicted"/>
<dbReference type="AlphaFoldDB" id="A0A4Y7I581"/>